<dbReference type="SUPFAM" id="SSF56059">
    <property type="entry name" value="Glutathione synthetase ATP-binding domain-like"/>
    <property type="match status" value="1"/>
</dbReference>
<dbReference type="GeneID" id="112915457"/>
<dbReference type="Pfam" id="PF18086">
    <property type="entry name" value="PPIP5K2_N"/>
    <property type="match status" value="1"/>
</dbReference>
<comment type="catalytic activity">
    <reaction evidence="9">
        <text>1D-myo-inositol hexakisphosphate + ATP = 1-diphospho-1D-myo-inositol 2,3,4,5,6-pentakisphosphate + ADP</text>
        <dbReference type="Rhea" id="RHEA:37459"/>
        <dbReference type="ChEBI" id="CHEBI:30616"/>
        <dbReference type="ChEBI" id="CHEBI:58130"/>
        <dbReference type="ChEBI" id="CHEBI:74946"/>
        <dbReference type="ChEBI" id="CHEBI:456216"/>
        <dbReference type="EC" id="2.7.4.24"/>
    </reaction>
    <physiologicalReaction direction="left-to-right" evidence="9">
        <dbReference type="Rhea" id="RHEA:37460"/>
    </physiologicalReaction>
</comment>
<evidence type="ECO:0000256" key="2">
    <source>
        <dbReference type="ARBA" id="ARBA00005609"/>
    </source>
</evidence>
<evidence type="ECO:0000256" key="5">
    <source>
        <dbReference type="ARBA" id="ARBA00022741"/>
    </source>
</evidence>
<dbReference type="CTD" id="23262"/>
<dbReference type="Gene3D" id="3.30.470.20">
    <property type="entry name" value="ATP-grasp fold, B domain"/>
    <property type="match status" value="1"/>
</dbReference>
<evidence type="ECO:0000256" key="9">
    <source>
        <dbReference type="ARBA" id="ARBA00034629"/>
    </source>
</evidence>
<keyword evidence="6 10" id="KW-0418">Kinase</keyword>
<dbReference type="PANTHER" id="PTHR12750">
    <property type="entry name" value="DIPHOSPHOINOSITOL PENTAKISPHOSPHATE KINASE"/>
    <property type="match status" value="1"/>
</dbReference>
<evidence type="ECO:0000256" key="11">
    <source>
        <dbReference type="SAM" id="MobiDB-lite"/>
    </source>
</evidence>
<evidence type="ECO:0000256" key="8">
    <source>
        <dbReference type="ARBA" id="ARBA00033696"/>
    </source>
</evidence>
<comment type="catalytic activity">
    <reaction evidence="8">
        <text>5-diphospho-1D-myo-inositol 1,2,3,4,6-pentakisphosphate + ATP + H(+) = 1,5-bis(diphospho)-1D-myo-inositol 2,3,4,6-tetrakisphosphate + ADP</text>
        <dbReference type="Rhea" id="RHEA:10276"/>
        <dbReference type="ChEBI" id="CHEBI:15378"/>
        <dbReference type="ChEBI" id="CHEBI:30616"/>
        <dbReference type="ChEBI" id="CHEBI:58628"/>
        <dbReference type="ChEBI" id="CHEBI:77983"/>
        <dbReference type="ChEBI" id="CHEBI:456216"/>
        <dbReference type="EC" id="2.7.4.24"/>
    </reaction>
    <physiologicalReaction direction="left-to-right" evidence="8">
        <dbReference type="Rhea" id="RHEA:10277"/>
    </physiologicalReaction>
</comment>
<dbReference type="GO" id="GO:0052723">
    <property type="term" value="F:inositol hexakisphosphate 1-kinase activity"/>
    <property type="evidence" value="ECO:0007669"/>
    <property type="project" value="RHEA"/>
</dbReference>
<dbReference type="Proteomes" id="UP001652641">
    <property type="component" value="Chromosome 14"/>
</dbReference>
<feature type="region of interest" description="Disordered" evidence="11">
    <location>
        <begin position="906"/>
        <end position="951"/>
    </location>
</feature>
<keyword evidence="7 10" id="KW-0067">ATP-binding</keyword>
<keyword evidence="5 10" id="KW-0547">Nucleotide-binding</keyword>
<evidence type="ECO:0000256" key="1">
    <source>
        <dbReference type="ARBA" id="ARBA00004514"/>
    </source>
</evidence>
<sequence length="1132" mass="128695">MSVSNEIKMSEAPRFFVGPEDTEINSGNYRHFFHHADEDEEEEDESPPERQIVVGICSMAKKSKSKPMKEILERISLFKYITVVVFEEDVILNEPVENWPLCDCLISFHSKGFPLDKAVAYAKLRNPFVINDLNMQYLIQDRREVYSILQAEGILLPRYAILNRDPNNPKECNLIEGEDHVEVNGEVFQKPFVEKPVSAEDHNVYIYYPTSAGGGSQRLFRKIGSRSSVYSPESNVRKTGSYIYEEFMPTDGTDVKVYTVGPDYAHAEARKSPALDGKVERDSEGKEVRYPVILNAREKLIAWKVCLAFKQTVCGFDLLRANGQSYVCDVNGFSFVKNSMKYYDDCAKILGNIVMRELAPQFHIPWSIPLEAEDIPIVPTTSGTMMELRCVIAVIRHGDRTPKQKMKMEVRHQKFFDLFEKCDGYKSGKLKLKKPKQLQEVLDIARQLLMELGQNNDSEIEENKSKLEQLKTVLEMYGHFSGINRKVQLTYLPHGCPKTSSEEEDSRREEPSLLLVLKWGGELTPAGRVQAEELGRAFRCMYPGGQGDYAGFPGCGLLRLHSTYRHDLKIYASDEGRVQMTAAAFAKGLLALEGELTPILVQMVKSANMNGLLDSDSDSLSSCQQRVKARLHEILQKDRDFTAEDYEKLTPSGSISLIKSMHLIKNPVKTCDKVYSLIQSLTSQIRHRMEDPKSSDIQLYHSETLELMLRRWSKLEKDFKTKNGRYDISKIPDIYDCIKYDVQHNGSLKLENTMELYRLSKALADIVIPQEYGITKAEKLEIAKGYCTPLVRKIRSDLQRTQDDDTVNKLHPVYSRGVLSPERHVRTRLYFTSESHVHSLLSILRYGALCNESKDEQWKRAMDYLNVVNELNYMTQIVIMLYEDPNKDLSSEERFHVELHFSPGAKGCEEDKNLPSGYGYRPASRENEGRRSFKIDNDDEPHTSKKDETDRAVILFKPMVSEPIHIHRKSPLPRSRKMATNEVVSENANYLRTPRTLVEQKQNPTVGFELYSMVPSICPLETLHNALSLKQVDEFLASIASPSSEVPRKSPEISSTASRTSPVMRRKISLNTYTPAKILPTPPATLKSTKASSKPATSGPSNAVVPNTSSRKKSVTGKTEMHEHKKNTGKKK</sequence>
<dbReference type="AlphaFoldDB" id="A0A3Q7S1Y1"/>
<dbReference type="InterPro" id="IPR037446">
    <property type="entry name" value="His_Pase_VIP1"/>
</dbReference>
<dbReference type="InterPro" id="IPR033379">
    <property type="entry name" value="Acid_Pase_AS"/>
</dbReference>
<feature type="region of interest" description="Disordered" evidence="11">
    <location>
        <begin position="1041"/>
        <end position="1132"/>
    </location>
</feature>
<comment type="subcellular location">
    <subcellularLocation>
        <location evidence="1 10">Cytoplasm</location>
        <location evidence="1 10">Cytosol</location>
    </subcellularLocation>
</comment>
<feature type="compositionally biased region" description="Low complexity" evidence="11">
    <location>
        <begin position="1084"/>
        <end position="1098"/>
    </location>
</feature>
<name>A0A3Q7S1Y1_VULVU</name>
<evidence type="ECO:0000313" key="13">
    <source>
        <dbReference type="Proteomes" id="UP001652641"/>
    </source>
</evidence>
<reference evidence="14" key="2">
    <citation type="submission" date="2025-08" db="UniProtKB">
        <authorList>
            <consortium name="RefSeq"/>
        </authorList>
    </citation>
    <scope>IDENTIFICATION</scope>
    <source>
        <tissue evidence="14">Cell line</tissue>
    </source>
</reference>
<evidence type="ECO:0000256" key="7">
    <source>
        <dbReference type="ARBA" id="ARBA00022840"/>
    </source>
</evidence>
<reference key="1">
    <citation type="submission" date="2019-01" db="UniProtKB">
        <authorList>
            <consortium name="RefSeq"/>
        </authorList>
    </citation>
    <scope>IDENTIFICATION</scope>
</reference>
<dbReference type="InterPro" id="IPR000560">
    <property type="entry name" value="His_Pase_clade-2"/>
</dbReference>
<dbReference type="Pfam" id="PF00328">
    <property type="entry name" value="His_Phos_2"/>
    <property type="match status" value="1"/>
</dbReference>
<dbReference type="EC" id="2.7.4.24" evidence="10"/>
<dbReference type="PANTHER" id="PTHR12750:SF10">
    <property type="entry name" value="INOSITOL HEXAKISPHOSPHATE AND DIPHOSPHOINOSITOL-PENTAKISPHOSPHATE KINASE 2"/>
    <property type="match status" value="1"/>
</dbReference>
<feature type="compositionally biased region" description="Polar residues" evidence="11">
    <location>
        <begin position="1099"/>
        <end position="1109"/>
    </location>
</feature>
<dbReference type="Gene3D" id="3.40.50.1240">
    <property type="entry name" value="Phosphoglycerate mutase-like"/>
    <property type="match status" value="1"/>
</dbReference>
<feature type="compositionally biased region" description="Basic and acidic residues" evidence="11">
    <location>
        <begin position="923"/>
        <end position="951"/>
    </location>
</feature>
<keyword evidence="3 10" id="KW-0963">Cytoplasm</keyword>
<dbReference type="GO" id="GO:0033857">
    <property type="term" value="F:5-diphosphoinositol pentakisphosphate 1-kinase activity"/>
    <property type="evidence" value="ECO:0007669"/>
    <property type="project" value="TreeGrafter"/>
</dbReference>
<dbReference type="CDD" id="cd07061">
    <property type="entry name" value="HP_HAP_like"/>
    <property type="match status" value="1"/>
</dbReference>
<proteinExistence type="inferred from homology"/>
<organism evidence="13 14">
    <name type="scientific">Vulpes vulpes</name>
    <name type="common">Red fox</name>
    <dbReference type="NCBI Taxonomy" id="9627"/>
    <lineage>
        <taxon>Eukaryota</taxon>
        <taxon>Metazoa</taxon>
        <taxon>Chordata</taxon>
        <taxon>Craniata</taxon>
        <taxon>Vertebrata</taxon>
        <taxon>Euteleostomi</taxon>
        <taxon>Mammalia</taxon>
        <taxon>Eutheria</taxon>
        <taxon>Laurasiatheria</taxon>
        <taxon>Carnivora</taxon>
        <taxon>Caniformia</taxon>
        <taxon>Canidae</taxon>
        <taxon>Vulpes</taxon>
    </lineage>
</organism>
<accession>A0A3Q7S1Y1</accession>
<evidence type="ECO:0000256" key="4">
    <source>
        <dbReference type="ARBA" id="ARBA00022679"/>
    </source>
</evidence>
<dbReference type="PROSITE" id="PS00616">
    <property type="entry name" value="HIS_ACID_PHOSPHAT_1"/>
    <property type="match status" value="1"/>
</dbReference>
<evidence type="ECO:0000256" key="6">
    <source>
        <dbReference type="ARBA" id="ARBA00022777"/>
    </source>
</evidence>
<dbReference type="Gene3D" id="3.40.50.11950">
    <property type="match status" value="1"/>
</dbReference>
<dbReference type="SUPFAM" id="SSF53254">
    <property type="entry name" value="Phosphoglycerate mutase-like"/>
    <property type="match status" value="1"/>
</dbReference>
<dbReference type="GO" id="GO:0032958">
    <property type="term" value="P:inositol phosphate biosynthetic process"/>
    <property type="evidence" value="ECO:0007669"/>
    <property type="project" value="TreeGrafter"/>
</dbReference>
<evidence type="ECO:0000313" key="14">
    <source>
        <dbReference type="RefSeq" id="XP_025848616.2"/>
    </source>
</evidence>
<dbReference type="InterPro" id="IPR029033">
    <property type="entry name" value="His_PPase_superfam"/>
</dbReference>
<feature type="domain" description="VIP1 N-terminal" evidence="12">
    <location>
        <begin position="52"/>
        <end position="141"/>
    </location>
</feature>
<keyword evidence="4 10" id="KW-0808">Transferase</keyword>
<comment type="function">
    <text evidence="10">Bifunctional inositol kinase that acts in concert with the IP6K kinases to synthesize the diphosphate group-containing inositol pyrophosphates diphosphoinositol pentakisphosphate, PP-InsP5, and bis-diphosphoinositol tetrakisphosphate, (PP)2-InsP4. PP-InsP5 and (PP)2-InsP4, also respectively called InsP7 and InsP8, may regulate a variety of cellular processes, including apoptosis, vesicle trafficking, cytoskeletal dynamics, and exocytosis. Phosphorylates inositol hexakisphosphate (InsP6).</text>
</comment>
<dbReference type="RefSeq" id="XP_025848616.2">
    <property type="nucleotide sequence ID" value="XM_025992831.2"/>
</dbReference>
<comment type="similarity">
    <text evidence="2 10">Belongs to the histidine acid phosphatase family. VIP1 subfamily.</text>
</comment>
<dbReference type="GO" id="GO:0005524">
    <property type="term" value="F:ATP binding"/>
    <property type="evidence" value="ECO:0007669"/>
    <property type="project" value="UniProtKB-KW"/>
</dbReference>
<keyword evidence="13" id="KW-1185">Reference proteome</keyword>
<dbReference type="GO" id="GO:0005829">
    <property type="term" value="C:cytosol"/>
    <property type="evidence" value="ECO:0007669"/>
    <property type="project" value="UniProtKB-SubCell"/>
</dbReference>
<gene>
    <name evidence="14" type="primary">PPIP5K2</name>
</gene>
<dbReference type="InterPro" id="IPR040557">
    <property type="entry name" value="VIP1_N"/>
</dbReference>
<feature type="compositionally biased region" description="Polar residues" evidence="11">
    <location>
        <begin position="1052"/>
        <end position="1061"/>
    </location>
</feature>
<evidence type="ECO:0000256" key="10">
    <source>
        <dbReference type="RuleBase" id="RU365032"/>
    </source>
</evidence>
<evidence type="ECO:0000259" key="12">
    <source>
        <dbReference type="Pfam" id="PF18086"/>
    </source>
</evidence>
<protein>
    <recommendedName>
        <fullName evidence="10">Inositol hexakisphosphate and diphosphoinositol-pentakisphosphate kinase</fullName>
        <ecNumber evidence="10">2.7.4.24</ecNumber>
    </recommendedName>
</protein>
<evidence type="ECO:0000256" key="3">
    <source>
        <dbReference type="ARBA" id="ARBA00022490"/>
    </source>
</evidence>
<dbReference type="GO" id="GO:0006020">
    <property type="term" value="P:inositol metabolic process"/>
    <property type="evidence" value="ECO:0007669"/>
    <property type="project" value="TreeGrafter"/>
</dbReference>